<name>A0A221KFI9_VITFI</name>
<accession>A0A221KFI9</accession>
<keyword evidence="4 5" id="KW-0472">Membrane</keyword>
<keyword evidence="3 5" id="KW-1133">Transmembrane helix</keyword>
<feature type="transmembrane region" description="Helical" evidence="5">
    <location>
        <begin position="180"/>
        <end position="198"/>
    </location>
</feature>
<dbReference type="NCBIfam" id="TIGR03861">
    <property type="entry name" value="phenyl_ABC_PedC"/>
    <property type="match status" value="1"/>
</dbReference>
<organism evidence="7 8">
    <name type="scientific">Vitreoscilla filiformis</name>
    <dbReference type="NCBI Taxonomy" id="63"/>
    <lineage>
        <taxon>Bacteria</taxon>
        <taxon>Pseudomonadati</taxon>
        <taxon>Pseudomonadota</taxon>
        <taxon>Betaproteobacteria</taxon>
        <taxon>Neisseriales</taxon>
        <taxon>Neisseriaceae</taxon>
        <taxon>Vitreoscilla</taxon>
    </lineage>
</organism>
<evidence type="ECO:0000256" key="4">
    <source>
        <dbReference type="ARBA" id="ARBA00023136"/>
    </source>
</evidence>
<feature type="transmembrane region" description="Helical" evidence="5">
    <location>
        <begin position="147"/>
        <end position="168"/>
    </location>
</feature>
<keyword evidence="5" id="KW-0813">Transport</keyword>
<sequence>MRHAMQALWAIVHRELMKFVRQYGRLASALVRPLLWLAVFAAGFRNVFGMAINEPYDTYIPYDIYIAPGLIGMVLLFNGMQSSLAMVYDREMGLMRLLLTAPLPRWWVLFAKLCATAVLSLGQALAFVLIAALLGTTLPLWGPQTPAVLLAAVSAALMLGALGLLLSVHIRQLENFAGTMNFVIFPMYFMSTALYPLWKLEESGAEWVWWIARFNPFTHAVEWLRFAIYGKDAGDSPWIVLGTLALCFALAAWGYDPQRGFGALTKRPGGAA</sequence>
<evidence type="ECO:0000259" key="6">
    <source>
        <dbReference type="PROSITE" id="PS51012"/>
    </source>
</evidence>
<evidence type="ECO:0000313" key="7">
    <source>
        <dbReference type="EMBL" id="ASM77814.1"/>
    </source>
</evidence>
<dbReference type="Pfam" id="PF01061">
    <property type="entry name" value="ABC2_membrane"/>
    <property type="match status" value="1"/>
</dbReference>
<dbReference type="Proteomes" id="UP000199729">
    <property type="component" value="Chromosome"/>
</dbReference>
<keyword evidence="8" id="KW-1185">Reference proteome</keyword>
<evidence type="ECO:0000256" key="2">
    <source>
        <dbReference type="ARBA" id="ARBA00022692"/>
    </source>
</evidence>
<dbReference type="PROSITE" id="PS51012">
    <property type="entry name" value="ABC_TM2"/>
    <property type="match status" value="1"/>
</dbReference>
<protein>
    <recommendedName>
        <fullName evidence="5">Transport permease protein</fullName>
    </recommendedName>
</protein>
<reference evidence="7 8" key="1">
    <citation type="submission" date="2017-07" db="EMBL/GenBank/DDBJ databases">
        <title>Complete Genome Sequence of the cosmetic ferment Vitreoscilla filiformis (ATCC15551).</title>
        <authorList>
            <person name="Contreras S."/>
            <person name="Sagory-Zalkind P."/>
            <person name="Blanquart H."/>
            <person name="Iltis A."/>
            <person name="Morand S.C."/>
        </authorList>
    </citation>
    <scope>NUCLEOTIDE SEQUENCE [LARGE SCALE GENOMIC DNA]</scope>
    <source>
        <strain evidence="7 8">ATCC 15551</strain>
    </source>
</reference>
<feature type="transmembrane region" description="Helical" evidence="5">
    <location>
        <begin position="65"/>
        <end position="88"/>
    </location>
</feature>
<feature type="transmembrane region" description="Helical" evidence="5">
    <location>
        <begin position="238"/>
        <end position="255"/>
    </location>
</feature>
<dbReference type="InterPro" id="IPR013525">
    <property type="entry name" value="ABC2_TM"/>
</dbReference>
<evidence type="ECO:0000313" key="8">
    <source>
        <dbReference type="Proteomes" id="UP000199729"/>
    </source>
</evidence>
<evidence type="ECO:0000256" key="5">
    <source>
        <dbReference type="RuleBase" id="RU361157"/>
    </source>
</evidence>
<evidence type="ECO:0000256" key="1">
    <source>
        <dbReference type="ARBA" id="ARBA00004141"/>
    </source>
</evidence>
<dbReference type="PANTHER" id="PTHR43077:SF10">
    <property type="entry name" value="TRANSPORT PERMEASE PROTEIN"/>
    <property type="match status" value="1"/>
</dbReference>
<dbReference type="EMBL" id="CP022423">
    <property type="protein sequence ID" value="ASM77814.1"/>
    <property type="molecule type" value="Genomic_DNA"/>
</dbReference>
<feature type="transmembrane region" description="Helical" evidence="5">
    <location>
        <begin position="109"/>
        <end position="135"/>
    </location>
</feature>
<dbReference type="InterPro" id="IPR047817">
    <property type="entry name" value="ABC2_TM_bact-type"/>
</dbReference>
<comment type="caution">
    <text evidence="5">Lacks conserved residue(s) required for the propagation of feature annotation.</text>
</comment>
<dbReference type="KEGG" id="vff:VITFI_CDS2036"/>
<comment type="similarity">
    <text evidence="5">Belongs to the ABC-2 integral membrane protein family.</text>
</comment>
<dbReference type="RefSeq" id="WP_089416846.1">
    <property type="nucleotide sequence ID" value="NZ_CP022423.1"/>
</dbReference>
<dbReference type="PIRSF" id="PIRSF006648">
    <property type="entry name" value="DrrB"/>
    <property type="match status" value="1"/>
</dbReference>
<gene>
    <name evidence="7" type="ORF">VITFI_CDS2036</name>
</gene>
<dbReference type="AlphaFoldDB" id="A0A221KFI9"/>
<comment type="subcellular location">
    <subcellularLocation>
        <location evidence="5">Cell inner membrane</location>
        <topology evidence="5">Multi-pass membrane protein</topology>
    </subcellularLocation>
    <subcellularLocation>
        <location evidence="1">Membrane</location>
        <topology evidence="1">Multi-pass membrane protein</topology>
    </subcellularLocation>
</comment>
<dbReference type="OrthoDB" id="9255971at2"/>
<dbReference type="GO" id="GO:0140359">
    <property type="term" value="F:ABC-type transporter activity"/>
    <property type="evidence" value="ECO:0007669"/>
    <property type="project" value="InterPro"/>
</dbReference>
<dbReference type="InterPro" id="IPR000412">
    <property type="entry name" value="ABC_2_transport"/>
</dbReference>
<proteinExistence type="inferred from homology"/>
<keyword evidence="5" id="KW-1003">Cell membrane</keyword>
<keyword evidence="2 5" id="KW-0812">Transmembrane</keyword>
<dbReference type="InterPro" id="IPR051328">
    <property type="entry name" value="T7SS_ABC-Transporter"/>
</dbReference>
<dbReference type="InterPro" id="IPR022403">
    <property type="entry name" value="Alc_ABC_transptr_permease"/>
</dbReference>
<dbReference type="PANTHER" id="PTHR43077">
    <property type="entry name" value="TRANSPORT PERMEASE YVFS-RELATED"/>
    <property type="match status" value="1"/>
</dbReference>
<feature type="domain" description="ABC transmembrane type-2" evidence="6">
    <location>
        <begin position="24"/>
        <end position="258"/>
    </location>
</feature>
<dbReference type="GO" id="GO:0043190">
    <property type="term" value="C:ATP-binding cassette (ABC) transporter complex"/>
    <property type="evidence" value="ECO:0007669"/>
    <property type="project" value="InterPro"/>
</dbReference>
<evidence type="ECO:0000256" key="3">
    <source>
        <dbReference type="ARBA" id="ARBA00022989"/>
    </source>
</evidence>